<dbReference type="OrthoDB" id="2269034at2759"/>
<keyword evidence="2" id="KW-1185">Reference proteome</keyword>
<evidence type="ECO:0008006" key="3">
    <source>
        <dbReference type="Google" id="ProtNLM"/>
    </source>
</evidence>
<gene>
    <name evidence="1" type="ORF">D9758_014494</name>
</gene>
<dbReference type="EMBL" id="JAACJM010000228">
    <property type="protein sequence ID" value="KAF5336278.1"/>
    <property type="molecule type" value="Genomic_DNA"/>
</dbReference>
<dbReference type="SUPFAM" id="SSF52047">
    <property type="entry name" value="RNI-like"/>
    <property type="match status" value="1"/>
</dbReference>
<accession>A0A8H5C8U8</accession>
<dbReference type="AlphaFoldDB" id="A0A8H5C8U8"/>
<comment type="caution">
    <text evidence="1">The sequence shown here is derived from an EMBL/GenBank/DDBJ whole genome shotgun (WGS) entry which is preliminary data.</text>
</comment>
<protein>
    <recommendedName>
        <fullName evidence="3">F-box domain-containing protein</fullName>
    </recommendedName>
</protein>
<name>A0A8H5C8U8_9AGAR</name>
<dbReference type="Proteomes" id="UP000559256">
    <property type="component" value="Unassembled WGS sequence"/>
</dbReference>
<sequence length="521" mass="58665">MTSNEIFEVMDPDTVLDSLCGLPRPLRARRARALLKDTRKEVDSYVEKMKQLGGDAAQREHDRLVVLVDELLGCISPIRRLSPEVMAHIFFSCCTDNFLHGCLMPAPMLLAQVCEQWCRLALSTSELWSSMTINLGFVDDLPGGLHLETISLKARLDWFLQLSRQRPLRLTLSMPTESSLAEHVLQILSGHSHRWVLFDLKCAAGLLVDKNFPSVKGNLRQLTRLKIKDWSDNITISACTVFDNLPTIEEVVIGEAVFTSPNASYLTGLSKHRLTHLSLSRTMKTRSAISNELFHRIFFPIYLQLIAKFAGKASNAVISPERPLLIPNVRSASIHASLNPILLSLVLPRLTQLEIHGGLGYTLLVVASYKNIVPFLTRSSSHLTSLSLLNLGIRLDYLIGIIDSLPYLYSLTLHENRSLFLGNGWRHEVHTVFKTRFFQHLIVDVAAPLTSIVLPHLKELDLQFDANHFPKDAFLRMLNSRRRVGVNARLGVDNLTSVTVRMYGGHYVYFFGVRVGNLLKC</sequence>
<evidence type="ECO:0000313" key="2">
    <source>
        <dbReference type="Proteomes" id="UP000559256"/>
    </source>
</evidence>
<organism evidence="1 2">
    <name type="scientific">Tetrapyrgos nigripes</name>
    <dbReference type="NCBI Taxonomy" id="182062"/>
    <lineage>
        <taxon>Eukaryota</taxon>
        <taxon>Fungi</taxon>
        <taxon>Dikarya</taxon>
        <taxon>Basidiomycota</taxon>
        <taxon>Agaricomycotina</taxon>
        <taxon>Agaricomycetes</taxon>
        <taxon>Agaricomycetidae</taxon>
        <taxon>Agaricales</taxon>
        <taxon>Marasmiineae</taxon>
        <taxon>Marasmiaceae</taxon>
        <taxon>Tetrapyrgos</taxon>
    </lineage>
</organism>
<proteinExistence type="predicted"/>
<evidence type="ECO:0000313" key="1">
    <source>
        <dbReference type="EMBL" id="KAF5336278.1"/>
    </source>
</evidence>
<reference evidence="1 2" key="1">
    <citation type="journal article" date="2020" name="ISME J.">
        <title>Uncovering the hidden diversity of litter-decomposition mechanisms in mushroom-forming fungi.</title>
        <authorList>
            <person name="Floudas D."/>
            <person name="Bentzer J."/>
            <person name="Ahren D."/>
            <person name="Johansson T."/>
            <person name="Persson P."/>
            <person name="Tunlid A."/>
        </authorList>
    </citation>
    <scope>NUCLEOTIDE SEQUENCE [LARGE SCALE GENOMIC DNA]</scope>
    <source>
        <strain evidence="1 2">CBS 291.85</strain>
    </source>
</reference>